<dbReference type="InterPro" id="IPR029154">
    <property type="entry name" value="HIBADH-like_NADP-bd"/>
</dbReference>
<dbReference type="PANTHER" id="PTHR43580:SF3">
    <property type="entry name" value="6-PHOSPHOGLUCONATE DEHYDROGENASE FAMILY PROTEIN (AFU_ORTHOLOGUE AFUA_2G11600)"/>
    <property type="match status" value="1"/>
</dbReference>
<dbReference type="Gene3D" id="3.40.50.720">
    <property type="entry name" value="NAD(P)-binding Rossmann-like Domain"/>
    <property type="match status" value="1"/>
</dbReference>
<dbReference type="OrthoDB" id="435038at2759"/>
<dbReference type="InterPro" id="IPR036291">
    <property type="entry name" value="NAD(P)-bd_dom_sf"/>
</dbReference>
<dbReference type="InterPro" id="IPR013328">
    <property type="entry name" value="6PGD_dom2"/>
</dbReference>
<keyword evidence="8" id="KW-1185">Reference proteome</keyword>
<dbReference type="InterPro" id="IPR008927">
    <property type="entry name" value="6-PGluconate_DH-like_C_sf"/>
</dbReference>
<dbReference type="eggNOG" id="KOG0409">
    <property type="taxonomic scope" value="Eukaryota"/>
</dbReference>
<comment type="similarity">
    <text evidence="1">Belongs to the HIBADH-related family. NP60 subfamily.</text>
</comment>
<evidence type="ECO:0000256" key="3">
    <source>
        <dbReference type="ARBA" id="ARBA00023027"/>
    </source>
</evidence>
<dbReference type="InterPro" id="IPR015815">
    <property type="entry name" value="HIBADH-related"/>
</dbReference>
<dbReference type="Proteomes" id="UP000030651">
    <property type="component" value="Unassembled WGS sequence"/>
</dbReference>
<dbReference type="PIRSF" id="PIRSF000103">
    <property type="entry name" value="HIBADH"/>
    <property type="match status" value="1"/>
</dbReference>
<evidence type="ECO:0000256" key="1">
    <source>
        <dbReference type="ARBA" id="ARBA00007598"/>
    </source>
</evidence>
<evidence type="ECO:0000256" key="4">
    <source>
        <dbReference type="PIRSR" id="PIRSR000103-1"/>
    </source>
</evidence>
<gene>
    <name evidence="7" type="ORF">PFICI_04333</name>
</gene>
<reference evidence="8" key="1">
    <citation type="journal article" date="2015" name="BMC Genomics">
        <title>Genomic and transcriptomic analysis of the endophytic fungus Pestalotiopsis fici reveals its lifestyle and high potential for synthesis of natural products.</title>
        <authorList>
            <person name="Wang X."/>
            <person name="Zhang X."/>
            <person name="Liu L."/>
            <person name="Xiang M."/>
            <person name="Wang W."/>
            <person name="Sun X."/>
            <person name="Che Y."/>
            <person name="Guo L."/>
            <person name="Liu G."/>
            <person name="Guo L."/>
            <person name="Wang C."/>
            <person name="Yin W.B."/>
            <person name="Stadler M."/>
            <person name="Zhang X."/>
            <person name="Liu X."/>
        </authorList>
    </citation>
    <scope>NUCLEOTIDE SEQUENCE [LARGE SCALE GENOMIC DNA]</scope>
    <source>
        <strain evidence="8">W106-1 / CGMCC3.15140</strain>
    </source>
</reference>
<dbReference type="Pfam" id="PF03446">
    <property type="entry name" value="NAD_binding_2"/>
    <property type="match status" value="1"/>
</dbReference>
<evidence type="ECO:0008006" key="9">
    <source>
        <dbReference type="Google" id="ProtNLM"/>
    </source>
</evidence>
<evidence type="ECO:0000313" key="7">
    <source>
        <dbReference type="EMBL" id="ETS82457.1"/>
    </source>
</evidence>
<dbReference type="InterPro" id="IPR006115">
    <property type="entry name" value="6PGDH_NADP-bd"/>
</dbReference>
<evidence type="ECO:0000259" key="5">
    <source>
        <dbReference type="Pfam" id="PF03446"/>
    </source>
</evidence>
<dbReference type="SUPFAM" id="SSF48179">
    <property type="entry name" value="6-phosphogluconate dehydrogenase C-terminal domain-like"/>
    <property type="match status" value="1"/>
</dbReference>
<dbReference type="GeneID" id="19269346"/>
<accession>W3XAL1</accession>
<keyword evidence="2" id="KW-0560">Oxidoreductase</keyword>
<protein>
    <recommendedName>
        <fullName evidence="9">6-phosphogluconate dehydrogenase NADP-binding domain-containing protein</fullName>
    </recommendedName>
</protein>
<dbReference type="PANTHER" id="PTHR43580">
    <property type="entry name" value="OXIDOREDUCTASE GLYR1-RELATED"/>
    <property type="match status" value="1"/>
</dbReference>
<dbReference type="KEGG" id="pfy:PFICI_04333"/>
<dbReference type="GO" id="GO:0016491">
    <property type="term" value="F:oxidoreductase activity"/>
    <property type="evidence" value="ECO:0007669"/>
    <property type="project" value="UniProtKB-KW"/>
</dbReference>
<dbReference type="EMBL" id="KI912111">
    <property type="protein sequence ID" value="ETS82457.1"/>
    <property type="molecule type" value="Genomic_DNA"/>
</dbReference>
<dbReference type="Gene3D" id="1.10.1040.10">
    <property type="entry name" value="N-(1-d-carboxylethyl)-l-norvaline Dehydrogenase, domain 2"/>
    <property type="match status" value="1"/>
</dbReference>
<evidence type="ECO:0000256" key="2">
    <source>
        <dbReference type="ARBA" id="ARBA00023002"/>
    </source>
</evidence>
<name>W3XAL1_PESFW</name>
<feature type="domain" description="6-phosphogluconate dehydrogenase NADP-binding" evidence="5">
    <location>
        <begin position="6"/>
        <end position="156"/>
    </location>
</feature>
<organism evidence="7 8">
    <name type="scientific">Pestalotiopsis fici (strain W106-1 / CGMCC3.15140)</name>
    <dbReference type="NCBI Taxonomy" id="1229662"/>
    <lineage>
        <taxon>Eukaryota</taxon>
        <taxon>Fungi</taxon>
        <taxon>Dikarya</taxon>
        <taxon>Ascomycota</taxon>
        <taxon>Pezizomycotina</taxon>
        <taxon>Sordariomycetes</taxon>
        <taxon>Xylariomycetidae</taxon>
        <taxon>Amphisphaeriales</taxon>
        <taxon>Sporocadaceae</taxon>
        <taxon>Pestalotiopsis</taxon>
    </lineage>
</organism>
<dbReference type="SUPFAM" id="SSF51735">
    <property type="entry name" value="NAD(P)-binding Rossmann-fold domains"/>
    <property type="match status" value="1"/>
</dbReference>
<dbReference type="RefSeq" id="XP_007831105.1">
    <property type="nucleotide sequence ID" value="XM_007832914.1"/>
</dbReference>
<dbReference type="GO" id="GO:0051287">
    <property type="term" value="F:NAD binding"/>
    <property type="evidence" value="ECO:0007669"/>
    <property type="project" value="InterPro"/>
</dbReference>
<proteinExistence type="inferred from homology"/>
<dbReference type="InterPro" id="IPR051265">
    <property type="entry name" value="HIBADH-related_NP60_sf"/>
</dbReference>
<sequence length="308" mass="32441">MASQLFWIGLGNMGRGMCKNLVEKGPLGGSPLLVYNRSSKRSADLAVKLGSKVKAVSSIEEGVKQADIIFTCLSNDQAVEDVYRTISALGNINGKLFADCSTIHPDSTEKVAKIVTDAGADFVASPVFGAPPMADAGQLIFVPAGPKAAVERLRPYTTGVMGKAELPMEDEPYGTASTLKIIGNTFVLNMVTQLGEGFTLAEKTGVGAARVKKFVDGLFGGPYSAYGERMLSGAYHSMEEPLFSADNAIKDASHAEDLAKTAGMEVKNATTAKQYLEEVAEHAGGAKGDVAAIYGAARMRAGLEYENN</sequence>
<dbReference type="InParanoid" id="W3XAL1"/>
<dbReference type="AlphaFoldDB" id="W3XAL1"/>
<feature type="domain" description="3-hydroxyisobutyrate dehydrogenase-like NAD-binding" evidence="6">
    <location>
        <begin position="174"/>
        <end position="294"/>
    </location>
</feature>
<dbReference type="STRING" id="1229662.W3XAL1"/>
<dbReference type="HOGENOM" id="CLU_035117_5_1_1"/>
<keyword evidence="3" id="KW-0520">NAD</keyword>
<dbReference type="GO" id="GO:0050661">
    <property type="term" value="F:NADP binding"/>
    <property type="evidence" value="ECO:0007669"/>
    <property type="project" value="InterPro"/>
</dbReference>
<feature type="active site" evidence="4">
    <location>
        <position position="180"/>
    </location>
</feature>
<evidence type="ECO:0000313" key="8">
    <source>
        <dbReference type="Proteomes" id="UP000030651"/>
    </source>
</evidence>
<dbReference type="Pfam" id="PF14833">
    <property type="entry name" value="NAD_binding_11"/>
    <property type="match status" value="1"/>
</dbReference>
<evidence type="ECO:0000259" key="6">
    <source>
        <dbReference type="Pfam" id="PF14833"/>
    </source>
</evidence>